<dbReference type="AlphaFoldDB" id="A0A6F9DCA2"/>
<sequence>MGGLCTKCRPQVPKDKNSTIKHHGSFLRRKKTVSAAFSFATGSPAAEKDVMIPDGENLSKSKSALLDINQATEEDLMTLTNVGRVIAHNIVEYRKKIGGFRRVEDLALVSGIGAVKLEKLRKDIFVSSSRSKTNSSSTSISDITLPLNVNVSSVQQLSQVDGVSEELAKAIVEYRTENGKFHHITDLVDPAQLIDTPTLLKLKYVLTVNNLGHSRNVSNCSSRAVNIYPYGPESIPSSRPKFETVSDIRDGRPMVRIATWNLQQFSLDKVKNPGVREVICMTILENNIKILAVQELAHPDALSQIVNELNNPTLPNIQRIRSRSGLWKCSVSATAAGKMYQGMEYSGFLWNEGSEITLYSSSLLDKSEDGKKFARQPFLGYFKINQFDVVLVSVHLKAIGYADAEKDLNKLGSEISCLPLLVEVLKSQVPEEKDVIIVGDFNLEPDKTEFEVLRQNNFSAIVPETTPTNISTKNVKGSRSYDNMWINQSVCTSFTSHWDVVRNGLTSPWIPDGWSWGGVVSDHCPVWSEFFTDIDADPESSNANLEGITLSIG</sequence>
<dbReference type="InterPro" id="IPR010994">
    <property type="entry name" value="RuvA_2-like"/>
</dbReference>
<organism evidence="3">
    <name type="scientific">Phallusia mammillata</name>
    <dbReference type="NCBI Taxonomy" id="59560"/>
    <lineage>
        <taxon>Eukaryota</taxon>
        <taxon>Metazoa</taxon>
        <taxon>Chordata</taxon>
        <taxon>Tunicata</taxon>
        <taxon>Ascidiacea</taxon>
        <taxon>Phlebobranchia</taxon>
        <taxon>Ascidiidae</taxon>
        <taxon>Phallusia</taxon>
    </lineage>
</organism>
<keyword evidence="3" id="KW-0269">Exonuclease</keyword>
<dbReference type="PANTHER" id="PTHR21180">
    <property type="entry name" value="ENDONUCLEASE/EXONUCLEASE/PHOSPHATASE FAMILY DOMAIN-CONTAINING PROTEIN 1"/>
    <property type="match status" value="1"/>
</dbReference>
<dbReference type="SUPFAM" id="SSF47781">
    <property type="entry name" value="RuvA domain 2-like"/>
    <property type="match status" value="2"/>
</dbReference>
<dbReference type="GO" id="GO:0004527">
    <property type="term" value="F:exonuclease activity"/>
    <property type="evidence" value="ECO:0007669"/>
    <property type="project" value="UniProtKB-KW"/>
</dbReference>
<dbReference type="InterPro" id="IPR003583">
    <property type="entry name" value="Hlx-hairpin-Hlx_DNA-bd_motif"/>
</dbReference>
<dbReference type="GO" id="GO:0003677">
    <property type="term" value="F:DNA binding"/>
    <property type="evidence" value="ECO:0007669"/>
    <property type="project" value="InterPro"/>
</dbReference>
<dbReference type="Gene3D" id="1.10.150.280">
    <property type="entry name" value="AF1531-like domain"/>
    <property type="match status" value="1"/>
</dbReference>
<dbReference type="InterPro" id="IPR036691">
    <property type="entry name" value="Endo/exonu/phosph_ase_sf"/>
</dbReference>
<dbReference type="EMBL" id="LR784746">
    <property type="protein sequence ID" value="CAB3241128.1"/>
    <property type="molecule type" value="mRNA"/>
</dbReference>
<feature type="domain" description="Helix-hairpin-helix DNA-binding motif class 1" evidence="2">
    <location>
        <begin position="74"/>
        <end position="93"/>
    </location>
</feature>
<proteinExistence type="evidence at transcript level"/>
<reference evidence="3" key="1">
    <citation type="submission" date="2020-04" db="EMBL/GenBank/DDBJ databases">
        <authorList>
            <person name="Neveu A P."/>
        </authorList>
    </citation>
    <scope>NUCLEOTIDE SEQUENCE</scope>
    <source>
        <tissue evidence="3">Whole embryo</tissue>
    </source>
</reference>
<evidence type="ECO:0000313" key="3">
    <source>
        <dbReference type="EMBL" id="CAB3241128.1"/>
    </source>
</evidence>
<feature type="domain" description="Helix-hairpin-helix DNA-binding motif class 1" evidence="2">
    <location>
        <begin position="104"/>
        <end position="123"/>
    </location>
</feature>
<dbReference type="GO" id="GO:0006281">
    <property type="term" value="P:DNA repair"/>
    <property type="evidence" value="ECO:0007669"/>
    <property type="project" value="InterPro"/>
</dbReference>
<dbReference type="PANTHER" id="PTHR21180:SF32">
    <property type="entry name" value="ENDONUCLEASE_EXONUCLEASE_PHOSPHATASE FAMILY DOMAIN-CONTAINING PROTEIN 1"/>
    <property type="match status" value="1"/>
</dbReference>
<dbReference type="GO" id="GO:0004519">
    <property type="term" value="F:endonuclease activity"/>
    <property type="evidence" value="ECO:0007669"/>
    <property type="project" value="UniProtKB-KW"/>
</dbReference>
<keyword evidence="3" id="KW-0378">Hydrolase</keyword>
<accession>A0A6F9DCA2</accession>
<name>A0A6F9DCA2_9ASCI</name>
<keyword evidence="3" id="KW-0540">Nuclease</keyword>
<dbReference type="Pfam" id="PF12836">
    <property type="entry name" value="HHH_3"/>
    <property type="match status" value="2"/>
</dbReference>
<dbReference type="CDD" id="cd10283">
    <property type="entry name" value="MnuA_DNase1-like"/>
    <property type="match status" value="1"/>
</dbReference>
<dbReference type="Gene3D" id="1.10.150.320">
    <property type="entry name" value="Photosystem II 12 kDa extrinsic protein"/>
    <property type="match status" value="1"/>
</dbReference>
<evidence type="ECO:0000259" key="2">
    <source>
        <dbReference type="SMART" id="SM00278"/>
    </source>
</evidence>
<dbReference type="InterPro" id="IPR051675">
    <property type="entry name" value="Endo/Exo/Phosphatase_dom_1"/>
</dbReference>
<evidence type="ECO:0000256" key="1">
    <source>
        <dbReference type="ARBA" id="ARBA00015260"/>
    </source>
</evidence>
<dbReference type="Gene3D" id="3.60.10.10">
    <property type="entry name" value="Endonuclease/exonuclease/phosphatase"/>
    <property type="match status" value="1"/>
</dbReference>
<feature type="domain" description="Helix-hairpin-helix DNA-binding motif class 1" evidence="2">
    <location>
        <begin position="155"/>
        <end position="174"/>
    </location>
</feature>
<dbReference type="SMART" id="SM00278">
    <property type="entry name" value="HhH1"/>
    <property type="match status" value="3"/>
</dbReference>
<dbReference type="SUPFAM" id="SSF56219">
    <property type="entry name" value="DNase I-like"/>
    <property type="match status" value="1"/>
</dbReference>
<keyword evidence="3" id="KW-0255">Endonuclease</keyword>
<dbReference type="GO" id="GO:0005886">
    <property type="term" value="C:plasma membrane"/>
    <property type="evidence" value="ECO:0007669"/>
    <property type="project" value="TreeGrafter"/>
</dbReference>
<gene>
    <name evidence="3" type="primary">Eepd1</name>
</gene>
<protein>
    <recommendedName>
        <fullName evidence="1">Endonuclease/exonuclease/phosphatase family domain-containing protein 1</fullName>
    </recommendedName>
</protein>